<evidence type="ECO:0008006" key="3">
    <source>
        <dbReference type="Google" id="ProtNLM"/>
    </source>
</evidence>
<dbReference type="EMBL" id="FOMQ01000013">
    <property type="protein sequence ID" value="SFE07262.1"/>
    <property type="molecule type" value="Genomic_DNA"/>
</dbReference>
<proteinExistence type="predicted"/>
<dbReference type="OrthoDB" id="9151511at2"/>
<organism evidence="1 2">
    <name type="scientific">Paracidovorax konjaci</name>
    <dbReference type="NCBI Taxonomy" id="32040"/>
    <lineage>
        <taxon>Bacteria</taxon>
        <taxon>Pseudomonadati</taxon>
        <taxon>Pseudomonadota</taxon>
        <taxon>Betaproteobacteria</taxon>
        <taxon>Burkholderiales</taxon>
        <taxon>Comamonadaceae</taxon>
        <taxon>Paracidovorax</taxon>
    </lineage>
</organism>
<accession>A0A1I1XIY4</accession>
<evidence type="ECO:0000313" key="1">
    <source>
        <dbReference type="EMBL" id="SFE07262.1"/>
    </source>
</evidence>
<protein>
    <recommendedName>
        <fullName evidence="3">Restriction endonuclease</fullName>
    </recommendedName>
</protein>
<evidence type="ECO:0000313" key="2">
    <source>
        <dbReference type="Proteomes" id="UP000199517"/>
    </source>
</evidence>
<name>A0A1I1XIY4_9BURK</name>
<dbReference type="Proteomes" id="UP000199517">
    <property type="component" value="Unassembled WGS sequence"/>
</dbReference>
<dbReference type="STRING" id="32040.SAMN04489710_11394"/>
<sequence>MTPADILAEIDANFEKGQRRKFLPGLLVAFIDFFLELDAVGGKFASLADFYAQHPLVLTGRGGSGVNTLTVLRDKDRPTGVGAQLSIRRAYNRIQAWFHAQKRYDYPSSAPHSTQAWKDYPHWLEALLAFDEPTLTQLKEDAKAYVIAKLPEHKVDSALVKRAPPAFLLFLQNFDLTKHKGELTGAAYQGTVFGYLRADASHLQVDVAKVRTGSKRVGRIGDIDARDGELLVLSAEVKQYTLELADVPGFAQFSSQVNDQGALGLVVALDFEEGAREALRELQLEPVSIGDLIERVRLWDSLKQAIAVQALLYYVHYIEKSSALYTRLRTFLDGLEAVEVIAAEPGAEPPQPNVAP</sequence>
<reference evidence="2" key="1">
    <citation type="submission" date="2016-10" db="EMBL/GenBank/DDBJ databases">
        <authorList>
            <person name="Varghese N."/>
            <person name="Submissions S."/>
        </authorList>
    </citation>
    <scope>NUCLEOTIDE SEQUENCE [LARGE SCALE GENOMIC DNA]</scope>
    <source>
        <strain evidence="2">DSM 7481</strain>
    </source>
</reference>
<dbReference type="AlphaFoldDB" id="A0A1I1XIY4"/>
<dbReference type="RefSeq" id="WP_092955313.1">
    <property type="nucleotide sequence ID" value="NZ_FOMQ01000013.1"/>
</dbReference>
<gene>
    <name evidence="1" type="ORF">SAMN04489710_11394</name>
</gene>
<keyword evidence="2" id="KW-1185">Reference proteome</keyword>